<feature type="transmembrane region" description="Helical" evidence="1">
    <location>
        <begin position="23"/>
        <end position="48"/>
    </location>
</feature>
<dbReference type="Proteomes" id="UP000323917">
    <property type="component" value="Chromosome"/>
</dbReference>
<dbReference type="InterPro" id="IPR045584">
    <property type="entry name" value="Pilin-like"/>
</dbReference>
<dbReference type="InterPro" id="IPR027558">
    <property type="entry name" value="Pre_pil_HX9DG_C"/>
</dbReference>
<proteinExistence type="predicted"/>
<dbReference type="SUPFAM" id="SSF54523">
    <property type="entry name" value="Pili subunits"/>
    <property type="match status" value="1"/>
</dbReference>
<gene>
    <name evidence="3" type="ORF">Pr1d_20160</name>
</gene>
<dbReference type="InterPro" id="IPR011453">
    <property type="entry name" value="DUF1559"/>
</dbReference>
<dbReference type="NCBIfam" id="TIGR04294">
    <property type="entry name" value="pre_pil_HX9DG"/>
    <property type="match status" value="1"/>
</dbReference>
<protein>
    <submittedName>
        <fullName evidence="3">Putative major pilin subunit</fullName>
    </submittedName>
</protein>
<dbReference type="AlphaFoldDB" id="A0A5B9Q6T8"/>
<dbReference type="KEGG" id="bgok:Pr1d_20160"/>
<organism evidence="3 4">
    <name type="scientific">Bythopirellula goksoeyrii</name>
    <dbReference type="NCBI Taxonomy" id="1400387"/>
    <lineage>
        <taxon>Bacteria</taxon>
        <taxon>Pseudomonadati</taxon>
        <taxon>Planctomycetota</taxon>
        <taxon>Planctomycetia</taxon>
        <taxon>Pirellulales</taxon>
        <taxon>Lacipirellulaceae</taxon>
        <taxon>Bythopirellula</taxon>
    </lineage>
</organism>
<dbReference type="PANTHER" id="PTHR30093">
    <property type="entry name" value="GENERAL SECRETION PATHWAY PROTEIN G"/>
    <property type="match status" value="1"/>
</dbReference>
<dbReference type="Pfam" id="PF07963">
    <property type="entry name" value="N_methyl"/>
    <property type="match status" value="1"/>
</dbReference>
<evidence type="ECO:0000259" key="2">
    <source>
        <dbReference type="Pfam" id="PF07596"/>
    </source>
</evidence>
<dbReference type="Gene3D" id="3.30.700.10">
    <property type="entry name" value="Glycoprotein, Type 4 Pilin"/>
    <property type="match status" value="1"/>
</dbReference>
<name>A0A5B9Q6T8_9BACT</name>
<sequence length="381" mass="41667">MNNSVSWNAIVGIRKRCSTNEKYGFTLVELLVVIAIIGILVALLLPAIQAAREAARRTDCRNRLKQMGLAIQNHVSTQRVFPTGGVGVYPDIANFVTGGRPFGPEKQGLNWCYQILPYLEQGAIQGLTTQVELQAQSIPLYVCPSRRTVSAASNNAAILGDQQVFLIDYAAVQPCTDDCPPGSPGCATPVRYNPQDSVPLTRDGYVKNQLSFWGGKNGEVAGIVSKNNQVYDGVIVRSAWDYQNKIFTNNSRPIRFAQITDGTSNTFLLGEKYVRTDLYEGGSKSDDKGWIDGWDPDAIRSTCFQPYSDGDGFQFQPNNGPGDFFGRDRDVYYFGSAHPGGLNGIFADGSVRSIGFDVDVLMFNALGTRDRGEVVDTSQVN</sequence>
<dbReference type="EMBL" id="CP042913">
    <property type="protein sequence ID" value="QEG34734.1"/>
    <property type="molecule type" value="Genomic_DNA"/>
</dbReference>
<dbReference type="RefSeq" id="WP_148073346.1">
    <property type="nucleotide sequence ID" value="NZ_CP042913.1"/>
</dbReference>
<keyword evidence="4" id="KW-1185">Reference proteome</keyword>
<dbReference type="NCBIfam" id="TIGR02532">
    <property type="entry name" value="IV_pilin_GFxxxE"/>
    <property type="match status" value="1"/>
</dbReference>
<dbReference type="OrthoDB" id="255848at2"/>
<keyword evidence="1" id="KW-0812">Transmembrane</keyword>
<reference evidence="3 4" key="1">
    <citation type="submission" date="2019-08" db="EMBL/GenBank/DDBJ databases">
        <title>Deep-cultivation of Planctomycetes and their phenomic and genomic characterization uncovers novel biology.</title>
        <authorList>
            <person name="Wiegand S."/>
            <person name="Jogler M."/>
            <person name="Boedeker C."/>
            <person name="Pinto D."/>
            <person name="Vollmers J."/>
            <person name="Rivas-Marin E."/>
            <person name="Kohn T."/>
            <person name="Peeters S.H."/>
            <person name="Heuer A."/>
            <person name="Rast P."/>
            <person name="Oberbeckmann S."/>
            <person name="Bunk B."/>
            <person name="Jeske O."/>
            <person name="Meyerdierks A."/>
            <person name="Storesund J.E."/>
            <person name="Kallscheuer N."/>
            <person name="Luecker S."/>
            <person name="Lage O.M."/>
            <person name="Pohl T."/>
            <person name="Merkel B.J."/>
            <person name="Hornburger P."/>
            <person name="Mueller R.-W."/>
            <person name="Bruemmer F."/>
            <person name="Labrenz M."/>
            <person name="Spormann A.M."/>
            <person name="Op den Camp H."/>
            <person name="Overmann J."/>
            <person name="Amann R."/>
            <person name="Jetten M.S.M."/>
            <person name="Mascher T."/>
            <person name="Medema M.H."/>
            <person name="Devos D.P."/>
            <person name="Kaster A.-K."/>
            <person name="Ovreas L."/>
            <person name="Rohde M."/>
            <person name="Galperin M.Y."/>
            <person name="Jogler C."/>
        </authorList>
    </citation>
    <scope>NUCLEOTIDE SEQUENCE [LARGE SCALE GENOMIC DNA]</scope>
    <source>
        <strain evidence="3 4">Pr1d</strain>
    </source>
</reference>
<dbReference type="InterPro" id="IPR012902">
    <property type="entry name" value="N_methyl_site"/>
</dbReference>
<evidence type="ECO:0000313" key="4">
    <source>
        <dbReference type="Proteomes" id="UP000323917"/>
    </source>
</evidence>
<dbReference type="PANTHER" id="PTHR30093:SF2">
    <property type="entry name" value="TYPE II SECRETION SYSTEM PROTEIN H"/>
    <property type="match status" value="1"/>
</dbReference>
<feature type="domain" description="DUF1559" evidence="2">
    <location>
        <begin position="49"/>
        <end position="354"/>
    </location>
</feature>
<evidence type="ECO:0000313" key="3">
    <source>
        <dbReference type="EMBL" id="QEG34734.1"/>
    </source>
</evidence>
<accession>A0A5B9Q6T8</accession>
<keyword evidence="1" id="KW-0472">Membrane</keyword>
<dbReference type="Pfam" id="PF07596">
    <property type="entry name" value="SBP_bac_10"/>
    <property type="match status" value="1"/>
</dbReference>
<keyword evidence="1" id="KW-1133">Transmembrane helix</keyword>
<evidence type="ECO:0000256" key="1">
    <source>
        <dbReference type="SAM" id="Phobius"/>
    </source>
</evidence>